<dbReference type="FunFam" id="1.20.1300.20:FF:000001">
    <property type="entry name" value="Ubiquitin thioesterase OTUB1"/>
    <property type="match status" value="1"/>
</dbReference>
<dbReference type="EC" id="3.4.19.12" evidence="3"/>
<dbReference type="EMBL" id="UZAM01015072">
    <property type="protein sequence ID" value="VDP37100.1"/>
    <property type="molecule type" value="Genomic_DNA"/>
</dbReference>
<dbReference type="PANTHER" id="PTHR12931">
    <property type="entry name" value="UBIQUITIN THIOLESTERASE PROTEIN OTUB"/>
    <property type="match status" value="1"/>
</dbReference>
<reference evidence="9 10" key="2">
    <citation type="submission" date="2018-11" db="EMBL/GenBank/DDBJ databases">
        <authorList>
            <consortium name="Pathogen Informatics"/>
        </authorList>
    </citation>
    <scope>NUCLEOTIDE SEQUENCE [LARGE SCALE GENOMIC DNA]</scope>
</reference>
<evidence type="ECO:0000313" key="9">
    <source>
        <dbReference type="EMBL" id="VDP37100.1"/>
    </source>
</evidence>
<dbReference type="GO" id="GO:0043130">
    <property type="term" value="F:ubiquitin binding"/>
    <property type="evidence" value="ECO:0007669"/>
    <property type="project" value="TreeGrafter"/>
</dbReference>
<comment type="catalytic activity">
    <reaction evidence="1">
        <text>Thiol-dependent hydrolysis of ester, thioester, amide, peptide and isopeptide bonds formed by the C-terminal Gly of ubiquitin (a 76-residue protein attached to proteins as an intracellular targeting signal).</text>
        <dbReference type="EC" id="3.4.19.12"/>
    </reaction>
</comment>
<gene>
    <name evidence="9" type="ORF">SBAD_LOCUS11099</name>
</gene>
<evidence type="ECO:0000313" key="10">
    <source>
        <dbReference type="Proteomes" id="UP000270296"/>
    </source>
</evidence>
<keyword evidence="10" id="KW-1185">Reference proteome</keyword>
<evidence type="ECO:0000256" key="6">
    <source>
        <dbReference type="ARBA" id="ARBA00022801"/>
    </source>
</evidence>
<evidence type="ECO:0000256" key="4">
    <source>
        <dbReference type="ARBA" id="ARBA00022670"/>
    </source>
</evidence>
<dbReference type="GO" id="GO:0005634">
    <property type="term" value="C:nucleus"/>
    <property type="evidence" value="ECO:0007669"/>
    <property type="project" value="TreeGrafter"/>
</dbReference>
<evidence type="ECO:0000313" key="11">
    <source>
        <dbReference type="WBParaSite" id="SBAD_0001147601-mRNA-1"/>
    </source>
</evidence>
<proteinExistence type="inferred from homology"/>
<dbReference type="InterPro" id="IPR003323">
    <property type="entry name" value="OTU_dom"/>
</dbReference>
<dbReference type="InterPro" id="IPR042467">
    <property type="entry name" value="Peptidase_C65_otubain_sub2"/>
</dbReference>
<dbReference type="GO" id="GO:0006508">
    <property type="term" value="P:proteolysis"/>
    <property type="evidence" value="ECO:0007669"/>
    <property type="project" value="UniProtKB-KW"/>
</dbReference>
<dbReference type="Gene3D" id="1.20.1300.20">
    <property type="entry name" value="Peptidase C65 Otubain, subdomain 2"/>
    <property type="match status" value="1"/>
</dbReference>
<keyword evidence="7" id="KW-0788">Thiol protease</keyword>
<dbReference type="InterPro" id="IPR038765">
    <property type="entry name" value="Papain-like_cys_pep_sf"/>
</dbReference>
<evidence type="ECO:0000256" key="2">
    <source>
        <dbReference type="ARBA" id="ARBA00006579"/>
    </source>
</evidence>
<evidence type="ECO:0000256" key="3">
    <source>
        <dbReference type="ARBA" id="ARBA00012759"/>
    </source>
</evidence>
<dbReference type="InterPro" id="IPR042468">
    <property type="entry name" value="Peptidase_C65_otubain_sub1"/>
</dbReference>
<dbReference type="Proteomes" id="UP000270296">
    <property type="component" value="Unassembled WGS sequence"/>
</dbReference>
<keyword evidence="5" id="KW-0833">Ubl conjugation pathway</keyword>
<dbReference type="PANTHER" id="PTHR12931:SF15">
    <property type="entry name" value="UBIQUITIN THIOESTERASE OTUBAIN-LIKE"/>
    <property type="match status" value="1"/>
</dbReference>
<keyword evidence="6" id="KW-0378">Hydrolase</keyword>
<feature type="domain" description="OTU" evidence="8">
    <location>
        <begin position="76"/>
        <end position="226"/>
    </location>
</feature>
<evidence type="ECO:0000259" key="8">
    <source>
        <dbReference type="PROSITE" id="PS50802"/>
    </source>
</evidence>
<evidence type="ECO:0000256" key="1">
    <source>
        <dbReference type="ARBA" id="ARBA00000707"/>
    </source>
</evidence>
<dbReference type="OrthoDB" id="18915at2759"/>
<dbReference type="GO" id="GO:0071108">
    <property type="term" value="P:protein K48-linked deubiquitination"/>
    <property type="evidence" value="ECO:0007669"/>
    <property type="project" value="TreeGrafter"/>
</dbReference>
<evidence type="ECO:0000256" key="5">
    <source>
        <dbReference type="ARBA" id="ARBA00022786"/>
    </source>
</evidence>
<dbReference type="SUPFAM" id="SSF54001">
    <property type="entry name" value="Cysteine proteinases"/>
    <property type="match status" value="1"/>
</dbReference>
<dbReference type="AlphaFoldDB" id="A0A183J5F0"/>
<name>A0A183J5F0_9BILA</name>
<reference evidence="11" key="1">
    <citation type="submission" date="2016-06" db="UniProtKB">
        <authorList>
            <consortium name="WormBaseParasite"/>
        </authorList>
    </citation>
    <scope>IDENTIFICATION</scope>
</reference>
<dbReference type="Gene3D" id="3.30.200.60">
    <property type="entry name" value="Peptidase C65 Otubain, subdomain 1"/>
    <property type="match status" value="1"/>
</dbReference>
<sequence length="226" mass="25475">MGALVAESKTAGDCGGCSGGAWQATRDQERQIELELAKNQPLVSEQQPLWSLVEEYCSEQAAVYRQKAVQLHQKYATIRRVRGDGNCFYRAFAFACLERIASEKAKLDRFCLVTASWKERLIKLGFSAMTTEDFHDTFMELLSEVDKGMTMEELIARFNVQCNSDYVVAFMRLVTAGYLLENSDSFQAFIDGDRSLKDYCEQEVEPMGRKCDHVCIAALTKALGKL</sequence>
<evidence type="ECO:0000256" key="7">
    <source>
        <dbReference type="ARBA" id="ARBA00022807"/>
    </source>
</evidence>
<dbReference type="WBParaSite" id="SBAD_0001147601-mRNA-1">
    <property type="protein sequence ID" value="SBAD_0001147601-mRNA-1"/>
    <property type="gene ID" value="SBAD_0001147601"/>
</dbReference>
<organism evidence="11">
    <name type="scientific">Soboliphyme baturini</name>
    <dbReference type="NCBI Taxonomy" id="241478"/>
    <lineage>
        <taxon>Eukaryota</taxon>
        <taxon>Metazoa</taxon>
        <taxon>Ecdysozoa</taxon>
        <taxon>Nematoda</taxon>
        <taxon>Enoplea</taxon>
        <taxon>Dorylaimia</taxon>
        <taxon>Dioctophymatida</taxon>
        <taxon>Dioctophymatoidea</taxon>
        <taxon>Soboliphymatidae</taxon>
        <taxon>Soboliphyme</taxon>
    </lineage>
</organism>
<dbReference type="InterPro" id="IPR019400">
    <property type="entry name" value="Peptidase_C65_otubain"/>
</dbReference>
<dbReference type="PROSITE" id="PS50802">
    <property type="entry name" value="OTU"/>
    <property type="match status" value="1"/>
</dbReference>
<comment type="similarity">
    <text evidence="2">Belongs to the peptidase C65 family.</text>
</comment>
<keyword evidence="4" id="KW-0645">Protease</keyword>
<protein>
    <recommendedName>
        <fullName evidence="3">ubiquitinyl hydrolase 1</fullName>
        <ecNumber evidence="3">3.4.19.12</ecNumber>
    </recommendedName>
</protein>
<accession>A0A183J5F0</accession>
<dbReference type="GO" id="GO:0004843">
    <property type="term" value="F:cysteine-type deubiquitinase activity"/>
    <property type="evidence" value="ECO:0007669"/>
    <property type="project" value="UniProtKB-EC"/>
</dbReference>
<dbReference type="Pfam" id="PF10275">
    <property type="entry name" value="Peptidase_C65"/>
    <property type="match status" value="1"/>
</dbReference>